<dbReference type="InterPro" id="IPR005646">
    <property type="entry name" value="FapA"/>
</dbReference>
<evidence type="ECO:0000313" key="2">
    <source>
        <dbReference type="EMBL" id="MDQ0203751.1"/>
    </source>
</evidence>
<name>A0ABT9Y7D5_9FIRM</name>
<evidence type="ECO:0000259" key="1">
    <source>
        <dbReference type="Pfam" id="PF20250"/>
    </source>
</evidence>
<dbReference type="Pfam" id="PF03961">
    <property type="entry name" value="FapA"/>
    <property type="match status" value="1"/>
</dbReference>
<feature type="domain" description="Flagellar Assembly Protein A N-terminal region" evidence="1">
    <location>
        <begin position="89"/>
        <end position="254"/>
    </location>
</feature>
<dbReference type="Pfam" id="PF20250">
    <property type="entry name" value="FapA_N"/>
    <property type="match status" value="1"/>
</dbReference>
<protein>
    <submittedName>
        <fullName evidence="2">Uncharacterized protein (DUF342 family)</fullName>
    </submittedName>
</protein>
<dbReference type="PANTHER" id="PTHR38032:SF1">
    <property type="entry name" value="RNA-BINDING PROTEIN KHPB N-TERMINAL DOMAIN-CONTAINING PROTEIN"/>
    <property type="match status" value="1"/>
</dbReference>
<gene>
    <name evidence="2" type="ORF">J2S01_001470</name>
</gene>
<proteinExistence type="predicted"/>
<sequence>MSDIVFGSEKEGFLLEILSEGVFLTIYVPKENSPFFKDVTLLCALLKKHGIKNYKITDLLKTIQEHSGVRSEIVAPEAAQEKVIPVPVIDISKDKMEAVISFSGDDGEFQYDRDYIMELLADKNITYGIDKALIDEFVKVPSCSQVIAQGKIAKNGENAYIKKYIDFSQKGRPSSGNYGKVNYKDMNLCFLVAKGDPLAERIPQTKGENGMNIMGQEIICRPGKPIPLTKGKNTEIIDENLLIAAIDGQAIEEGNRITVDPKLEISSDVDVSTGNINFNGSVFIKGNVQDGFSVRADGDVHIGGTVSGGTVEARNIYIEGGILGMRRGKIYAREDIRTNFIENADITAERDIYIADVALHSEINAGRKIIIKDRRGQVVGGHSTAGVLIDVKILGNFMDIVTKVEVGVNPIINKKYRLITDSIGNDKKQLKNIKNALNMLGTGEKLSAERQEKFARLKRMQFPLAGKLEREEAELKEISGQLKSMDNAKIRVSDKVNPGVKIIVAKFLYTVQTEAQHCSFSADVKRECVSLNPY</sequence>
<dbReference type="RefSeq" id="WP_307223864.1">
    <property type="nucleotide sequence ID" value="NZ_CP116940.1"/>
</dbReference>
<dbReference type="PANTHER" id="PTHR38032">
    <property type="entry name" value="POLYMERASE-RELATED"/>
    <property type="match status" value="1"/>
</dbReference>
<comment type="caution">
    <text evidence="2">The sequence shown here is derived from an EMBL/GenBank/DDBJ whole genome shotgun (WGS) entry which is preliminary data.</text>
</comment>
<reference evidence="2 3" key="1">
    <citation type="submission" date="2023-07" db="EMBL/GenBank/DDBJ databases">
        <title>Genomic Encyclopedia of Type Strains, Phase IV (KMG-IV): sequencing the most valuable type-strain genomes for metagenomic binning, comparative biology and taxonomic classification.</title>
        <authorList>
            <person name="Goeker M."/>
        </authorList>
    </citation>
    <scope>NUCLEOTIDE SEQUENCE [LARGE SCALE GENOMIC DNA]</scope>
    <source>
        <strain evidence="2 3">DSM 16980</strain>
    </source>
</reference>
<keyword evidence="3" id="KW-1185">Reference proteome</keyword>
<dbReference type="InterPro" id="IPR046865">
    <property type="entry name" value="FapA_b_solenoid"/>
</dbReference>
<accession>A0ABT9Y7D5</accession>
<dbReference type="InterPro" id="IPR046866">
    <property type="entry name" value="FapA_N"/>
</dbReference>
<dbReference type="Proteomes" id="UP001239167">
    <property type="component" value="Unassembled WGS sequence"/>
</dbReference>
<organism evidence="2 3">
    <name type="scientific">Pectinatus haikarae</name>
    <dbReference type="NCBI Taxonomy" id="349096"/>
    <lineage>
        <taxon>Bacteria</taxon>
        <taxon>Bacillati</taxon>
        <taxon>Bacillota</taxon>
        <taxon>Negativicutes</taxon>
        <taxon>Selenomonadales</taxon>
        <taxon>Selenomonadaceae</taxon>
        <taxon>Pectinatus</taxon>
    </lineage>
</organism>
<evidence type="ECO:0000313" key="3">
    <source>
        <dbReference type="Proteomes" id="UP001239167"/>
    </source>
</evidence>
<dbReference type="EMBL" id="JAUSUE010000009">
    <property type="protein sequence ID" value="MDQ0203751.1"/>
    <property type="molecule type" value="Genomic_DNA"/>
</dbReference>